<sequence>MDSTFSLEKIPIYTGSITHHILPLANNQTFSLRRLFTHHLLVTMLLSAIFFILPGVFAFPAAQNAVSCSRDSLYTSLSRDGGEFCSSMMRTPCEVSSTPTQFTSYSSAKLSSYCACLMTTCTSFGTAAPSATGSYSGQENGTISYTSWRYSRGPTITSGGTQARSSDGADGGVSETNTDGGSGATDGSSRSTQTSTSSDGGSTGRASIEPSSILESPTDPMTSDSGTASETASVIVGSDTGSMTDKATRTSQGSSQETATSRRSDHSDNNSGGGSATGTGTSSTGGGSATSSQTASTTATGDATSTHDGGSGGTGATGTSGSGGGDDTSTASASDPSNTGSDISYSGATPTITSGGASTATGWNTSTTSSPGGTGTTGSLSSTATVSPGNSGTGSVTTNATTTTALTSAPFITPSGFNTSTISPIVNATQTGPPPLPAANFTQVTRTGAIVKPTCYQMPEPAAGSTRRALLHNTKLREVNATIPFPYIESVDFQVDGVDPLYLTLRDAAEGTHYIDVSNRSYIAIVDSLYNAMIIDGKGIHFSTKKCQYDVSITIDSMYEQLAALSGQICSVGDRKRKRMSDTDFKQTLYLRDQCNNPVKQTVRQYPNLKIGDTDCNDIEIDENTGRWLFDCTFPGSDSGTLKCEWAVRNDIEEFLFTDPFGGACPDLSTVITTLEANGQDFINPESLRTELYNQGLDDAQKAEANLIVIYYEQLWEILKQAFSKLRTQPPGKASAIQEYIDVYNKYRNFEDDICEDLHAGDMPLKMSLRAGVTTIDAIARLNWAPENPKPFNVTIQDPAKLACCSPGSDSQKNETAGTCAYPASAHLGDTGCVCGKMASGASVAFEITECENFVSECKVDDDCSKAGHPTYVCLTGSCCGGGVCVDPYECAQNGSVLVRPGLF</sequence>
<feature type="compositionally biased region" description="Low complexity" evidence="1">
    <location>
        <begin position="289"/>
        <end position="308"/>
    </location>
</feature>
<dbReference type="AlphaFoldDB" id="A0A9P5CD16"/>
<feature type="compositionally biased region" description="Low complexity" evidence="1">
    <location>
        <begin position="346"/>
        <end position="399"/>
    </location>
</feature>
<feature type="compositionally biased region" description="Polar residues" evidence="1">
    <location>
        <begin position="209"/>
        <end position="232"/>
    </location>
</feature>
<feature type="transmembrane region" description="Helical" evidence="2">
    <location>
        <begin position="40"/>
        <end position="62"/>
    </location>
</feature>
<keyword evidence="2" id="KW-0472">Membrane</keyword>
<keyword evidence="4" id="KW-1185">Reference proteome</keyword>
<evidence type="ECO:0000313" key="3">
    <source>
        <dbReference type="EMBL" id="KAF3068190.1"/>
    </source>
</evidence>
<feature type="region of interest" description="Disordered" evidence="1">
    <location>
        <begin position="154"/>
        <end position="399"/>
    </location>
</feature>
<feature type="compositionally biased region" description="Low complexity" evidence="1">
    <location>
        <begin position="185"/>
        <end position="200"/>
    </location>
</feature>
<keyword evidence="2" id="KW-0812">Transmembrane</keyword>
<keyword evidence="2" id="KW-1133">Transmembrane helix</keyword>
<evidence type="ECO:0000256" key="1">
    <source>
        <dbReference type="SAM" id="MobiDB-lite"/>
    </source>
</evidence>
<accession>A0A9P5CD16</accession>
<proteinExistence type="predicted"/>
<dbReference type="Proteomes" id="UP000801864">
    <property type="component" value="Unassembled WGS sequence"/>
</dbReference>
<protein>
    <submittedName>
        <fullName evidence="3">Uncharacterized protein</fullName>
    </submittedName>
</protein>
<feature type="compositionally biased region" description="Gly residues" evidence="1">
    <location>
        <begin position="309"/>
        <end position="326"/>
    </location>
</feature>
<name>A0A9P5CD16_9HYPO</name>
<evidence type="ECO:0000256" key="2">
    <source>
        <dbReference type="SAM" id="Phobius"/>
    </source>
</evidence>
<reference evidence="3 4" key="1">
    <citation type="submission" date="2018-06" db="EMBL/GenBank/DDBJ databases">
        <title>Genome analysis of cellulolytic fungus Trichoderma lentiforme CFAM-422.</title>
        <authorList>
            <person name="Steindorff A.S."/>
            <person name="Formighieri E.F."/>
            <person name="Midorikawa G.E.O."/>
            <person name="Tamietti M.S."/>
            <person name="Ramos E.Z."/>
            <person name="Silva A.S."/>
            <person name="Bon E.P.S."/>
            <person name="Mendes T.D."/>
            <person name="Damaso M.C.T."/>
            <person name="Favaro L.C.L."/>
        </authorList>
    </citation>
    <scope>NUCLEOTIDE SEQUENCE [LARGE SCALE GENOMIC DNA]</scope>
    <source>
        <strain evidence="3 4">CFAM-422</strain>
    </source>
</reference>
<feature type="compositionally biased region" description="Polar residues" evidence="1">
    <location>
        <begin position="154"/>
        <end position="165"/>
    </location>
</feature>
<feature type="compositionally biased region" description="Polar residues" evidence="1">
    <location>
        <begin position="239"/>
        <end position="259"/>
    </location>
</feature>
<gene>
    <name evidence="3" type="ORF">CFAM422_007994</name>
</gene>
<dbReference type="EMBL" id="QLNT01000014">
    <property type="protein sequence ID" value="KAF3068190.1"/>
    <property type="molecule type" value="Genomic_DNA"/>
</dbReference>
<comment type="caution">
    <text evidence="3">The sequence shown here is derived from an EMBL/GenBank/DDBJ whole genome shotgun (WGS) entry which is preliminary data.</text>
</comment>
<evidence type="ECO:0000313" key="4">
    <source>
        <dbReference type="Proteomes" id="UP000801864"/>
    </source>
</evidence>
<feature type="compositionally biased region" description="Gly residues" evidence="1">
    <location>
        <begin position="271"/>
        <end position="288"/>
    </location>
</feature>
<organism evidence="3 4">
    <name type="scientific">Trichoderma lentiforme</name>
    <dbReference type="NCBI Taxonomy" id="1567552"/>
    <lineage>
        <taxon>Eukaryota</taxon>
        <taxon>Fungi</taxon>
        <taxon>Dikarya</taxon>
        <taxon>Ascomycota</taxon>
        <taxon>Pezizomycotina</taxon>
        <taxon>Sordariomycetes</taxon>
        <taxon>Hypocreomycetidae</taxon>
        <taxon>Hypocreales</taxon>
        <taxon>Hypocreaceae</taxon>
        <taxon>Trichoderma</taxon>
    </lineage>
</organism>